<dbReference type="RefSeq" id="WP_006946928.1">
    <property type="nucleotide sequence ID" value="NZ_BAAAYP010000042.1"/>
</dbReference>
<dbReference type="AlphaFoldDB" id="A0A059MUY5"/>
<evidence type="ECO:0000256" key="2">
    <source>
        <dbReference type="RuleBase" id="RU000363"/>
    </source>
</evidence>
<dbReference type="NCBIfam" id="NF004846">
    <property type="entry name" value="PRK06197.1"/>
    <property type="match status" value="1"/>
</dbReference>
<proteinExistence type="inferred from homology"/>
<evidence type="ECO:0000313" key="4">
    <source>
        <dbReference type="EMBL" id="UYF93308.1"/>
    </source>
</evidence>
<reference evidence="3" key="2">
    <citation type="submission" date="2019-10" db="EMBL/GenBank/DDBJ databases">
        <title>Draft genome sequence of Rhodococcus aetherivorans JCM 14343.</title>
        <authorList>
            <person name="Inoue D."/>
            <person name="Nakazawa M."/>
            <person name="Yamamoto N."/>
            <person name="Sei K."/>
            <person name="Ike M."/>
        </authorList>
    </citation>
    <scope>NUCLEOTIDE SEQUENCE</scope>
    <source>
        <strain evidence="3">JCM 14343</strain>
    </source>
</reference>
<dbReference type="SUPFAM" id="SSF51735">
    <property type="entry name" value="NAD(P)-binding Rossmann-fold domains"/>
    <property type="match status" value="1"/>
</dbReference>
<dbReference type="InterPro" id="IPR002347">
    <property type="entry name" value="SDR_fam"/>
</dbReference>
<dbReference type="Proteomes" id="UP000325466">
    <property type="component" value="Unassembled WGS sequence"/>
</dbReference>
<dbReference type="KEGG" id="rav:AAT18_05855"/>
<keyword evidence="5" id="KW-1185">Reference proteome</keyword>
<evidence type="ECO:0000313" key="5">
    <source>
        <dbReference type="Proteomes" id="UP000325466"/>
    </source>
</evidence>
<reference evidence="4" key="3">
    <citation type="submission" date="2022-09" db="EMBL/GenBank/DDBJ databases">
        <title>The genome sequence of Rhodococcus aetherivorans N1.</title>
        <authorList>
            <person name="Jiang W."/>
        </authorList>
    </citation>
    <scope>NUCLEOTIDE SEQUENCE</scope>
    <source>
        <strain evidence="4">N1</strain>
    </source>
</reference>
<dbReference type="EMBL" id="CP106982">
    <property type="protein sequence ID" value="UYF93308.1"/>
    <property type="molecule type" value="Genomic_DNA"/>
</dbReference>
<dbReference type="PANTHER" id="PTHR43157:SF31">
    <property type="entry name" value="PHOSPHATIDYLINOSITOL-GLYCAN BIOSYNTHESIS CLASS F PROTEIN"/>
    <property type="match status" value="1"/>
</dbReference>
<dbReference type="Gene3D" id="3.40.50.720">
    <property type="entry name" value="NAD(P)-binding Rossmann-like Domain"/>
    <property type="match status" value="1"/>
</dbReference>
<dbReference type="Proteomes" id="UP001163947">
    <property type="component" value="Chromosome"/>
</dbReference>
<dbReference type="EMBL" id="BLAH01000086">
    <property type="protein sequence ID" value="GES37646.1"/>
    <property type="molecule type" value="Genomic_DNA"/>
</dbReference>
<accession>A0A059MUY5</accession>
<dbReference type="GeneID" id="83623374"/>
<dbReference type="InterPro" id="IPR036291">
    <property type="entry name" value="NAD(P)-bd_dom_sf"/>
</dbReference>
<comment type="similarity">
    <text evidence="2">Belongs to the short-chain dehydrogenases/reductases (SDR) family.</text>
</comment>
<protein>
    <submittedName>
        <fullName evidence="3 4">Oxidoreductase</fullName>
    </submittedName>
</protein>
<accession>A0A0F6YAG4</accession>
<evidence type="ECO:0000313" key="3">
    <source>
        <dbReference type="EMBL" id="GES37646.1"/>
    </source>
</evidence>
<gene>
    <name evidence="4" type="ORF">OCS65_23130</name>
    <name evidence="3" type="ORF">RAJCM14343_2901</name>
</gene>
<reference evidence="3 5" key="1">
    <citation type="journal article" date="2018" name="Biodegradation">
        <title>1,4-Dioxane degradation characteristics of Rhodococcus aetherivorans JCM 14343.</title>
        <authorList>
            <person name="Inoue D."/>
            <person name="Tsunoda T."/>
            <person name="Yamamoto N."/>
            <person name="Ike M."/>
            <person name="Sei K."/>
        </authorList>
    </citation>
    <scope>NUCLEOTIDE SEQUENCE [LARGE SCALE GENOMIC DNA]</scope>
    <source>
        <strain evidence="3 5">JCM 14343</strain>
    </source>
</reference>
<name>A0A059MUY5_9NOCA</name>
<keyword evidence="1" id="KW-0560">Oxidoreductase</keyword>
<dbReference type="PRINTS" id="PR00080">
    <property type="entry name" value="SDRFAMILY"/>
</dbReference>
<dbReference type="PANTHER" id="PTHR43157">
    <property type="entry name" value="PHOSPHATIDYLINOSITOL-GLYCAN BIOSYNTHESIS CLASS F PROTEIN-RELATED"/>
    <property type="match status" value="1"/>
</dbReference>
<dbReference type="GO" id="GO:0016491">
    <property type="term" value="F:oxidoreductase activity"/>
    <property type="evidence" value="ECO:0007669"/>
    <property type="project" value="UniProtKB-KW"/>
</dbReference>
<evidence type="ECO:0000256" key="1">
    <source>
        <dbReference type="ARBA" id="ARBA00023002"/>
    </source>
</evidence>
<sequence>MPERFSPPAPGTLRGRTFVVTGANSGLGAATARALGAAGADVVLACRNVARGEAVARDIGPHAQVRRLDLADLASVREFASGIETVDVLVNNAGVMGVPLSRTVDGFEMQMGTNHLGHFALTGLLLDRLTDRVVTVSSMSHRFGRIHLDDLNWERRRHYSRSLAYAESKLANLMFSLELGRRLAAAGSPLRAVAAHPGYAATDVGTHTGTWFDQLFRLGKRVLERTPAQGAESVVVAAADPEVTGGYIGPDRFFELYGPPTVAAYSRRAGDPDTARQLWELSEKLTGVRFEL</sequence>
<organism evidence="4 6">
    <name type="scientific">Rhodococcus aetherivorans</name>
    <dbReference type="NCBI Taxonomy" id="191292"/>
    <lineage>
        <taxon>Bacteria</taxon>
        <taxon>Bacillati</taxon>
        <taxon>Actinomycetota</taxon>
        <taxon>Actinomycetes</taxon>
        <taxon>Mycobacteriales</taxon>
        <taxon>Nocardiaceae</taxon>
        <taxon>Rhodococcus</taxon>
    </lineage>
</organism>
<dbReference type="Pfam" id="PF00106">
    <property type="entry name" value="adh_short"/>
    <property type="match status" value="1"/>
</dbReference>
<accession>N1MIF5</accession>
<dbReference type="PRINTS" id="PR00081">
    <property type="entry name" value="GDHRDH"/>
</dbReference>
<evidence type="ECO:0000313" key="6">
    <source>
        <dbReference type="Proteomes" id="UP001163947"/>
    </source>
</evidence>